<feature type="region of interest" description="Disordered" evidence="1">
    <location>
        <begin position="1"/>
        <end position="54"/>
    </location>
</feature>
<dbReference type="Proteomes" id="UP001303760">
    <property type="component" value="Unassembled WGS sequence"/>
</dbReference>
<organism evidence="2 3">
    <name type="scientific">Achaetomium macrosporum</name>
    <dbReference type="NCBI Taxonomy" id="79813"/>
    <lineage>
        <taxon>Eukaryota</taxon>
        <taxon>Fungi</taxon>
        <taxon>Dikarya</taxon>
        <taxon>Ascomycota</taxon>
        <taxon>Pezizomycotina</taxon>
        <taxon>Sordariomycetes</taxon>
        <taxon>Sordariomycetidae</taxon>
        <taxon>Sordariales</taxon>
        <taxon>Chaetomiaceae</taxon>
        <taxon>Achaetomium</taxon>
    </lineage>
</organism>
<feature type="compositionally biased region" description="Pro residues" evidence="1">
    <location>
        <begin position="29"/>
        <end position="41"/>
    </location>
</feature>
<dbReference type="EMBL" id="MU860043">
    <property type="protein sequence ID" value="KAK4240296.1"/>
    <property type="molecule type" value="Genomic_DNA"/>
</dbReference>
<proteinExistence type="predicted"/>
<evidence type="ECO:0000313" key="3">
    <source>
        <dbReference type="Proteomes" id="UP001303760"/>
    </source>
</evidence>
<evidence type="ECO:0000256" key="1">
    <source>
        <dbReference type="SAM" id="MobiDB-lite"/>
    </source>
</evidence>
<gene>
    <name evidence="2" type="ORF">C8A03DRAFT_31599</name>
</gene>
<keyword evidence="3" id="KW-1185">Reference proteome</keyword>
<comment type="caution">
    <text evidence="2">The sequence shown here is derived from an EMBL/GenBank/DDBJ whole genome shotgun (WGS) entry which is preliminary data.</text>
</comment>
<name>A0AAN7CEU6_9PEZI</name>
<protein>
    <submittedName>
        <fullName evidence="2">Uncharacterized protein</fullName>
    </submittedName>
</protein>
<accession>A0AAN7CEU6</accession>
<reference evidence="2" key="2">
    <citation type="submission" date="2023-05" db="EMBL/GenBank/DDBJ databases">
        <authorList>
            <consortium name="Lawrence Berkeley National Laboratory"/>
            <person name="Steindorff A."/>
            <person name="Hensen N."/>
            <person name="Bonometti L."/>
            <person name="Westerberg I."/>
            <person name="Brannstrom I.O."/>
            <person name="Guillou S."/>
            <person name="Cros-Aarteil S."/>
            <person name="Calhoun S."/>
            <person name="Haridas S."/>
            <person name="Kuo A."/>
            <person name="Mondo S."/>
            <person name="Pangilinan J."/>
            <person name="Riley R."/>
            <person name="Labutti K."/>
            <person name="Andreopoulos B."/>
            <person name="Lipzen A."/>
            <person name="Chen C."/>
            <person name="Yanf M."/>
            <person name="Daum C."/>
            <person name="Ng V."/>
            <person name="Clum A."/>
            <person name="Ohm R."/>
            <person name="Martin F."/>
            <person name="Silar P."/>
            <person name="Natvig D."/>
            <person name="Lalanne C."/>
            <person name="Gautier V."/>
            <person name="Ament-Velasquez S.L."/>
            <person name="Kruys A."/>
            <person name="Hutchinson M.I."/>
            <person name="Powell A.J."/>
            <person name="Barry K."/>
            <person name="Miller A.N."/>
            <person name="Grigoriev I.V."/>
            <person name="Debuchy R."/>
            <person name="Gladieux P."/>
            <person name="Thoren M.H."/>
            <person name="Johannesson H."/>
        </authorList>
    </citation>
    <scope>NUCLEOTIDE SEQUENCE</scope>
    <source>
        <strain evidence="2">CBS 532.94</strain>
    </source>
</reference>
<dbReference type="AlphaFoldDB" id="A0AAN7CEU6"/>
<evidence type="ECO:0000313" key="2">
    <source>
        <dbReference type="EMBL" id="KAK4240296.1"/>
    </source>
</evidence>
<sequence>MGTSVMYRSNPPEYTPRDIELNRLDSTTSPPPSILSAPPPYDDGAPSSSRPFHPTVTLSIETRGKSWCSLPLPLRPDPIPIFTLEADQQSATELSRHHSFTSFRPDRGSGSCYLLPSGVSPTASCSSGTLPVLSTTTYRFGPSRPPRVRLFSPHSYSGPRGGIPRPVLEELLFPSSSNSDPDDQELGIQPWDSFTITSLGLLTRAVSFRTRLGTFQWRYASKREREALSAKENNMDVASLLVLERVVRVAHAHPHTAGGGGSKSKGKEEEVRTVVAQFVRGAGTRTEGSSRSSAGNGGRLLMDLGLWGESTTSSGGKEEREMAAVMVVTTCLVMLKREVDRRRAQQIAIMAGVAGGSGP</sequence>
<reference evidence="2" key="1">
    <citation type="journal article" date="2023" name="Mol. Phylogenet. Evol.">
        <title>Genome-scale phylogeny and comparative genomics of the fungal order Sordariales.</title>
        <authorList>
            <person name="Hensen N."/>
            <person name="Bonometti L."/>
            <person name="Westerberg I."/>
            <person name="Brannstrom I.O."/>
            <person name="Guillou S."/>
            <person name="Cros-Aarteil S."/>
            <person name="Calhoun S."/>
            <person name="Haridas S."/>
            <person name="Kuo A."/>
            <person name="Mondo S."/>
            <person name="Pangilinan J."/>
            <person name="Riley R."/>
            <person name="LaButti K."/>
            <person name="Andreopoulos B."/>
            <person name="Lipzen A."/>
            <person name="Chen C."/>
            <person name="Yan M."/>
            <person name="Daum C."/>
            <person name="Ng V."/>
            <person name="Clum A."/>
            <person name="Steindorff A."/>
            <person name="Ohm R.A."/>
            <person name="Martin F."/>
            <person name="Silar P."/>
            <person name="Natvig D.O."/>
            <person name="Lalanne C."/>
            <person name="Gautier V."/>
            <person name="Ament-Velasquez S.L."/>
            <person name="Kruys A."/>
            <person name="Hutchinson M.I."/>
            <person name="Powell A.J."/>
            <person name="Barry K."/>
            <person name="Miller A.N."/>
            <person name="Grigoriev I.V."/>
            <person name="Debuchy R."/>
            <person name="Gladieux P."/>
            <person name="Hiltunen Thoren M."/>
            <person name="Johannesson H."/>
        </authorList>
    </citation>
    <scope>NUCLEOTIDE SEQUENCE</scope>
    <source>
        <strain evidence="2">CBS 532.94</strain>
    </source>
</reference>